<evidence type="ECO:0000313" key="3">
    <source>
        <dbReference type="EMBL" id="GFU22104.1"/>
    </source>
</evidence>
<gene>
    <name evidence="3" type="ORF">NPIL_12201</name>
    <name evidence="2" type="ORF">NPIL_522001</name>
    <name evidence="1" type="ORF">NPIL_531821</name>
</gene>
<protein>
    <submittedName>
        <fullName evidence="2">Uncharacterized protein</fullName>
    </submittedName>
</protein>
<evidence type="ECO:0000313" key="2">
    <source>
        <dbReference type="EMBL" id="GFU04620.1"/>
    </source>
</evidence>
<dbReference type="EMBL" id="BMAW01077105">
    <property type="protein sequence ID" value="GFU04620.1"/>
    <property type="molecule type" value="Genomic_DNA"/>
</dbReference>
<organism evidence="2 4">
    <name type="scientific">Nephila pilipes</name>
    <name type="common">Giant wood spider</name>
    <name type="synonym">Nephila maculata</name>
    <dbReference type="NCBI Taxonomy" id="299642"/>
    <lineage>
        <taxon>Eukaryota</taxon>
        <taxon>Metazoa</taxon>
        <taxon>Ecdysozoa</taxon>
        <taxon>Arthropoda</taxon>
        <taxon>Chelicerata</taxon>
        <taxon>Arachnida</taxon>
        <taxon>Araneae</taxon>
        <taxon>Araneomorphae</taxon>
        <taxon>Entelegynae</taxon>
        <taxon>Araneoidea</taxon>
        <taxon>Nephilidae</taxon>
        <taxon>Nephila</taxon>
    </lineage>
</organism>
<dbReference type="EMBL" id="BMAW01014127">
    <property type="protein sequence ID" value="GFT37591.1"/>
    <property type="molecule type" value="Genomic_DNA"/>
</dbReference>
<evidence type="ECO:0000313" key="1">
    <source>
        <dbReference type="EMBL" id="GFT37591.1"/>
    </source>
</evidence>
<proteinExistence type="predicted"/>
<accession>A0A8X6UCI9</accession>
<sequence length="17" mass="2196">MHSSKWSALQLWWWVSY</sequence>
<dbReference type="AlphaFoldDB" id="A0A8X6UCI9"/>
<comment type="caution">
    <text evidence="2">The sequence shown here is derived from an EMBL/GenBank/DDBJ whole genome shotgun (WGS) entry which is preliminary data.</text>
</comment>
<dbReference type="Proteomes" id="UP000887013">
    <property type="component" value="Unassembled WGS sequence"/>
</dbReference>
<reference evidence="2" key="1">
    <citation type="submission" date="2020-08" db="EMBL/GenBank/DDBJ databases">
        <title>Multicomponent nature underlies the extraordinary mechanical properties of spider dragline silk.</title>
        <authorList>
            <person name="Kono N."/>
            <person name="Nakamura H."/>
            <person name="Mori M."/>
            <person name="Yoshida Y."/>
            <person name="Ohtoshi R."/>
            <person name="Malay A.D."/>
            <person name="Moran D.A.P."/>
            <person name="Tomita M."/>
            <person name="Numata K."/>
            <person name="Arakawa K."/>
        </authorList>
    </citation>
    <scope>NUCLEOTIDE SEQUENCE</scope>
</reference>
<dbReference type="EMBL" id="BMAW01127662">
    <property type="protein sequence ID" value="GFU22104.1"/>
    <property type="molecule type" value="Genomic_DNA"/>
</dbReference>
<evidence type="ECO:0000313" key="4">
    <source>
        <dbReference type="Proteomes" id="UP000887013"/>
    </source>
</evidence>
<feature type="non-terminal residue" evidence="2">
    <location>
        <position position="17"/>
    </location>
</feature>
<keyword evidence="4" id="KW-1185">Reference proteome</keyword>
<name>A0A8X6UCI9_NEPPI</name>